<feature type="region of interest" description="Disordered" evidence="1">
    <location>
        <begin position="236"/>
        <end position="301"/>
    </location>
</feature>
<dbReference type="EC" id="4.1.1.1" evidence="2"/>
<sequence length="356" mass="37403">ERRHLHRRAVPRAAPGGDGSGPPVRRARRLLGPLPLHHRRKQEARHRARGDLQRAGGGVLGRRVRAAAGGGRGVRHLWRRHLFAAQRAGRLVRGAAPRGAHRGEPGLRLPQHGAARGGALPPLHRHAERRRGLGEERDRGARGGARPPVRAGADRPRAPRRPHLAAPGVPGGLPERVEAEVRGAPGPPGARLPPHPARVHRRRRGGHAAPPVEGRAPGDLGGLGAAALRFAGRAAGAGGRDGLPLRHRPAGQGAGAGEHPRLRGGVRWRVRQRQDGAPGGERGLGAGAGQPGDGRLPGPGEEELRHHVARLEQLRARGDRRVGLRAPPRLRGRAPRAPARARLPRPGGGGPGAGGV</sequence>
<feature type="compositionally biased region" description="Low complexity" evidence="1">
    <location>
        <begin position="207"/>
        <end position="218"/>
    </location>
</feature>
<feature type="compositionally biased region" description="Basic residues" evidence="1">
    <location>
        <begin position="1"/>
        <end position="10"/>
    </location>
</feature>
<feature type="region of interest" description="Disordered" evidence="1">
    <location>
        <begin position="1"/>
        <end position="27"/>
    </location>
</feature>
<feature type="region of interest" description="Disordered" evidence="1">
    <location>
        <begin position="315"/>
        <end position="356"/>
    </location>
</feature>
<protein>
    <submittedName>
        <fullName evidence="2">Pyruvate decarboxylase Alpha-keto-acid decarboxylase</fullName>
        <ecNumber evidence="2">4.1.1.-</ecNumber>
        <ecNumber evidence="2">4.1.1.1</ecNumber>
    </submittedName>
</protein>
<feature type="region of interest" description="Disordered" evidence="1">
    <location>
        <begin position="94"/>
        <end position="220"/>
    </location>
</feature>
<dbReference type="EMBL" id="CADCTW010000196">
    <property type="protein sequence ID" value="CAA9359128.1"/>
    <property type="molecule type" value="Genomic_DNA"/>
</dbReference>
<feature type="compositionally biased region" description="Pro residues" evidence="1">
    <location>
        <begin position="185"/>
        <end position="196"/>
    </location>
</feature>
<accession>A0A6J4MGP6</accession>
<proteinExistence type="predicted"/>
<name>A0A6J4MGP6_9BACT</name>
<reference evidence="2" key="1">
    <citation type="submission" date="2020-02" db="EMBL/GenBank/DDBJ databases">
        <authorList>
            <person name="Meier V. D."/>
        </authorList>
    </citation>
    <scope>NUCLEOTIDE SEQUENCE</scope>
    <source>
        <strain evidence="2">AVDCRST_MAG68</strain>
    </source>
</reference>
<feature type="compositionally biased region" description="Low complexity" evidence="1">
    <location>
        <begin position="335"/>
        <end position="345"/>
    </location>
</feature>
<dbReference type="AlphaFoldDB" id="A0A6J4MGP6"/>
<feature type="compositionally biased region" description="Basic residues" evidence="1">
    <location>
        <begin position="262"/>
        <end position="271"/>
    </location>
</feature>
<dbReference type="GO" id="GO:0004737">
    <property type="term" value="F:pyruvate decarboxylase activity"/>
    <property type="evidence" value="ECO:0007669"/>
    <property type="project" value="UniProtKB-EC"/>
</dbReference>
<feature type="compositionally biased region" description="Gly residues" evidence="1">
    <location>
        <begin position="346"/>
        <end position="356"/>
    </location>
</feature>
<feature type="compositionally biased region" description="Basic and acidic residues" evidence="1">
    <location>
        <begin position="130"/>
        <end position="141"/>
    </location>
</feature>
<organism evidence="2">
    <name type="scientific">uncultured Gemmatimonadota bacterium</name>
    <dbReference type="NCBI Taxonomy" id="203437"/>
    <lineage>
        <taxon>Bacteria</taxon>
        <taxon>Pseudomonadati</taxon>
        <taxon>Gemmatimonadota</taxon>
        <taxon>environmental samples</taxon>
    </lineage>
</organism>
<feature type="non-terminal residue" evidence="2">
    <location>
        <position position="1"/>
    </location>
</feature>
<evidence type="ECO:0000256" key="1">
    <source>
        <dbReference type="SAM" id="MobiDB-lite"/>
    </source>
</evidence>
<feature type="compositionally biased region" description="Gly residues" evidence="1">
    <location>
        <begin position="277"/>
        <end position="297"/>
    </location>
</feature>
<keyword evidence="2" id="KW-0456">Lyase</keyword>
<feature type="compositionally biased region" description="Basic residues" evidence="1">
    <location>
        <begin position="197"/>
        <end position="206"/>
    </location>
</feature>
<dbReference type="EC" id="4.1.1.-" evidence="2"/>
<keyword evidence="2" id="KW-0670">Pyruvate</keyword>
<feature type="non-terminal residue" evidence="2">
    <location>
        <position position="356"/>
    </location>
</feature>
<evidence type="ECO:0000313" key="2">
    <source>
        <dbReference type="EMBL" id="CAA9359128.1"/>
    </source>
</evidence>
<gene>
    <name evidence="2" type="ORF">AVDCRST_MAG68-4271</name>
</gene>